<keyword evidence="8" id="KW-1185">Reference proteome</keyword>
<dbReference type="EMBL" id="LNAL01000005">
    <property type="protein sequence ID" value="KUG09082.1"/>
    <property type="molecule type" value="Genomic_DNA"/>
</dbReference>
<evidence type="ECO:0000256" key="1">
    <source>
        <dbReference type="ARBA" id="ARBA00001917"/>
    </source>
</evidence>
<keyword evidence="5" id="KW-0560">Oxidoreductase</keyword>
<reference evidence="7 8" key="1">
    <citation type="submission" date="2015-11" db="EMBL/GenBank/DDBJ databases">
        <title>Solirubrum puertoriconensis gen. nov. an environmental bacteria isolated in Puerto Rico.</title>
        <authorList>
            <person name="Cuebas-Irizarry M.F."/>
            <person name="Montalvo-Rodriguez R."/>
        </authorList>
    </citation>
    <scope>NUCLEOTIDE SEQUENCE [LARGE SCALE GENOMIC DNA]</scope>
    <source>
        <strain evidence="7 8">MC1A</strain>
    </source>
</reference>
<evidence type="ECO:0000256" key="5">
    <source>
        <dbReference type="ARBA" id="ARBA00023002"/>
    </source>
</evidence>
<dbReference type="CDD" id="cd02136">
    <property type="entry name" value="PnbA_NfnB-like"/>
    <property type="match status" value="1"/>
</dbReference>
<name>A0A9X0L5U9_SOLP1</name>
<evidence type="ECO:0000256" key="4">
    <source>
        <dbReference type="ARBA" id="ARBA00022643"/>
    </source>
</evidence>
<comment type="cofactor">
    <cofactor evidence="1">
        <name>FMN</name>
        <dbReference type="ChEBI" id="CHEBI:58210"/>
    </cofactor>
</comment>
<evidence type="ECO:0000313" key="8">
    <source>
        <dbReference type="Proteomes" id="UP000054223"/>
    </source>
</evidence>
<dbReference type="RefSeq" id="WP_059068546.1">
    <property type="nucleotide sequence ID" value="NZ_LNAL01000005.1"/>
</dbReference>
<dbReference type="InterPro" id="IPR029479">
    <property type="entry name" value="Nitroreductase"/>
</dbReference>
<sequence>METPMLAENARPSERAGHSFQEVVRLRTSYRKFLPKPVPADVINAVLDDAQQAPSNSNTQPWVTHIVTGAKLQELSAAILAANAAGHHTPDFSFAMSDFRGRFQERAQEEGKHYYGSLGVAREDEAGRRAAAELNYTFFGAPQAAFLFMPSVGDNVRVAGDVGMYGQTFLLSLTDHGLGGVPQTALGYFAATIREVLHVPAELKLLFGISFGYVDPTALHYYRESRRDPLTNSVVFHS</sequence>
<comment type="caution">
    <text evidence="7">The sequence shown here is derived from an EMBL/GenBank/DDBJ whole genome shotgun (WGS) entry which is preliminary data.</text>
</comment>
<organism evidence="7 8">
    <name type="scientific">Solirubrum puertoriconensis</name>
    <dbReference type="NCBI Taxonomy" id="1751427"/>
    <lineage>
        <taxon>Bacteria</taxon>
        <taxon>Pseudomonadati</taxon>
        <taxon>Bacteroidota</taxon>
        <taxon>Cytophagia</taxon>
        <taxon>Cytophagales</taxon>
    </lineage>
</organism>
<feature type="domain" description="Nitroreductase" evidence="6">
    <location>
        <begin position="25"/>
        <end position="213"/>
    </location>
</feature>
<dbReference type="PANTHER" id="PTHR43673:SF2">
    <property type="entry name" value="NITROREDUCTASE"/>
    <property type="match status" value="1"/>
</dbReference>
<dbReference type="OrthoDB" id="9809288at2"/>
<accession>A0A9X0L5U9</accession>
<dbReference type="Proteomes" id="UP000054223">
    <property type="component" value="Unassembled WGS sequence"/>
</dbReference>
<keyword evidence="4" id="KW-0288">FMN</keyword>
<dbReference type="InterPro" id="IPR000415">
    <property type="entry name" value="Nitroreductase-like"/>
</dbReference>
<dbReference type="AlphaFoldDB" id="A0A9X0L5U9"/>
<comment type="similarity">
    <text evidence="2">Belongs to the nitroreductase family.</text>
</comment>
<dbReference type="SUPFAM" id="SSF55469">
    <property type="entry name" value="FMN-dependent nitroreductase-like"/>
    <property type="match status" value="1"/>
</dbReference>
<evidence type="ECO:0000313" key="7">
    <source>
        <dbReference type="EMBL" id="KUG09082.1"/>
    </source>
</evidence>
<dbReference type="GO" id="GO:0016491">
    <property type="term" value="F:oxidoreductase activity"/>
    <property type="evidence" value="ECO:0007669"/>
    <property type="project" value="UniProtKB-KW"/>
</dbReference>
<gene>
    <name evidence="7" type="ORF">ASU33_19870</name>
</gene>
<dbReference type="PANTHER" id="PTHR43673">
    <property type="entry name" value="NAD(P)H NITROREDUCTASE YDGI-RELATED"/>
    <property type="match status" value="1"/>
</dbReference>
<protein>
    <submittedName>
        <fullName evidence="7">Nitroreductase</fullName>
    </submittedName>
</protein>
<keyword evidence="3" id="KW-0285">Flavoprotein</keyword>
<evidence type="ECO:0000256" key="2">
    <source>
        <dbReference type="ARBA" id="ARBA00007118"/>
    </source>
</evidence>
<evidence type="ECO:0000256" key="3">
    <source>
        <dbReference type="ARBA" id="ARBA00022630"/>
    </source>
</evidence>
<dbReference type="Gene3D" id="3.40.109.10">
    <property type="entry name" value="NADH Oxidase"/>
    <property type="match status" value="1"/>
</dbReference>
<dbReference type="Pfam" id="PF00881">
    <property type="entry name" value="Nitroreductase"/>
    <property type="match status" value="1"/>
</dbReference>
<evidence type="ECO:0000259" key="6">
    <source>
        <dbReference type="Pfam" id="PF00881"/>
    </source>
</evidence>
<proteinExistence type="inferred from homology"/>